<gene>
    <name evidence="4" type="ORF">BDU57DRAFT_485934</name>
</gene>
<proteinExistence type="predicted"/>
<evidence type="ECO:0000256" key="1">
    <source>
        <dbReference type="ARBA" id="ARBA00022450"/>
    </source>
</evidence>
<accession>A0A6A5QW74</accession>
<feature type="domain" description="Carrier" evidence="3">
    <location>
        <begin position="569"/>
        <end position="648"/>
    </location>
</feature>
<keyword evidence="2" id="KW-0597">Phosphoprotein</keyword>
<dbReference type="InterPro" id="IPR010080">
    <property type="entry name" value="Thioester_reductase-like_dom"/>
</dbReference>
<dbReference type="Gene3D" id="1.10.1200.10">
    <property type="entry name" value="ACP-like"/>
    <property type="match status" value="1"/>
</dbReference>
<dbReference type="Gene3D" id="3.40.50.720">
    <property type="entry name" value="NAD(P)-binding Rossmann-like Domain"/>
    <property type="match status" value="1"/>
</dbReference>
<sequence length="1072" mass="119420">MQTNYFVCTLGQAAALSSKPNPYQTVSEFVHVQAQRHAFLPAVGFPIPSQHHNSWSYKVLNFDNVQRGSNAFAHRLSTALGSPGDTVALLCHSSPEFLFTWLGLMRLGISVLLVAPQCHPAAILHLCKSCNVSVLLFDDAHTERARTTEALAQKEGVHGFISQRLPLETHEDIFEIGDGAIESNFEPPNLNETATAYFHHTSGTSSGLPKPIPQSHRGALGVLPHLSKTPSIASFTTTPLYHGGIADLFRCWTSNAMIWLFPSKDIPITARNICECLEVAKSYSSKEMIAKVKYFSSVPYVLQMMEADEKGLAWLQGMELVGVGGAALPAEVGDRMVKEGVNLVSRFGSAECGFLLSSFRGFSNDKDWQYLRNYNPPSLIDFEPRDDNLAELVVKSGWPHLVCKCILAKHNREDGSFATADLFARHPTIENAWLYHSRADSQLTLITGKKFDPAPLEAAMATSSHLDDVVIFGNGRPFPGALLLRSEESSQLSDDQLLQAIKPIVEKLNRESQDHARIPMHMLISLPHQTKPLEKSSKGTIIRKAADARFEDIIKSAYDSQDVGEVTDVADEDVSQHLTRLIRSMTSQKDEPSADTDLFSYGVDSIACMQLRIRLRRLIPDFQQDLPMSVIEDCGTIERLTEYILRKRHGDSDANEEDEEETMRDLLKRYGTFDQNTVSSQTNGHTENPGREVVVLTGATGALGAHILNILQKSPDIDAIYCLVRGADERAARERVSKALQQRGLASISSEVFENPEVRVVQAQLSDDRLGLSDEMYEYLATKATSIIHVAWTVNFRLKLRSFVKDNIAGVRNLLDLALQTGRSNPVRFTYCSSTASIVNSSSDSFGRLPEHVQPDPSSASPLGYSRSKWVAEHICLEAHRQTNLHGRIAVVRVGQLTGDSTSGVWNTKEAWPMMLSTARLIKCLPDLGDEPVDWLPVDVAAKAFVQITQQDCEGVEDGMPVYHVLNPHQHPTWHQMLEWIQKGEDFEMVQPREWVSRLEKCEGREHSAMKLLGLWQASYGDGDGNGNGEAKQRPRFSMEETKRKVPVLRDVQPLDEEYVAKMWAWIQANVY</sequence>
<dbReference type="Pfam" id="PF00501">
    <property type="entry name" value="AMP-binding"/>
    <property type="match status" value="1"/>
</dbReference>
<dbReference type="Pfam" id="PF23562">
    <property type="entry name" value="AMP-binding_C_3"/>
    <property type="match status" value="1"/>
</dbReference>
<dbReference type="InterPro" id="IPR013120">
    <property type="entry name" value="FAR_NAD-bd"/>
</dbReference>
<dbReference type="GO" id="GO:0031177">
    <property type="term" value="F:phosphopantetheine binding"/>
    <property type="evidence" value="ECO:0007669"/>
    <property type="project" value="InterPro"/>
</dbReference>
<dbReference type="PROSITE" id="PS50075">
    <property type="entry name" value="CARRIER"/>
    <property type="match status" value="1"/>
</dbReference>
<evidence type="ECO:0000313" key="5">
    <source>
        <dbReference type="Proteomes" id="UP000800096"/>
    </source>
</evidence>
<reference evidence="4" key="1">
    <citation type="journal article" date="2020" name="Stud. Mycol.">
        <title>101 Dothideomycetes genomes: a test case for predicting lifestyles and emergence of pathogens.</title>
        <authorList>
            <person name="Haridas S."/>
            <person name="Albert R."/>
            <person name="Binder M."/>
            <person name="Bloem J."/>
            <person name="Labutti K."/>
            <person name="Salamov A."/>
            <person name="Andreopoulos B."/>
            <person name="Baker S."/>
            <person name="Barry K."/>
            <person name="Bills G."/>
            <person name="Bluhm B."/>
            <person name="Cannon C."/>
            <person name="Castanera R."/>
            <person name="Culley D."/>
            <person name="Daum C."/>
            <person name="Ezra D."/>
            <person name="Gonzalez J."/>
            <person name="Henrissat B."/>
            <person name="Kuo A."/>
            <person name="Liang C."/>
            <person name="Lipzen A."/>
            <person name="Lutzoni F."/>
            <person name="Magnuson J."/>
            <person name="Mondo S."/>
            <person name="Nolan M."/>
            <person name="Ohm R."/>
            <person name="Pangilinan J."/>
            <person name="Park H.-J."/>
            <person name="Ramirez L."/>
            <person name="Alfaro M."/>
            <person name="Sun H."/>
            <person name="Tritt A."/>
            <person name="Yoshinaga Y."/>
            <person name="Zwiers L.-H."/>
            <person name="Turgeon B."/>
            <person name="Goodwin S."/>
            <person name="Spatafora J."/>
            <person name="Crous P."/>
            <person name="Grigoriev I."/>
        </authorList>
    </citation>
    <scope>NUCLEOTIDE SEQUENCE</scope>
    <source>
        <strain evidence="4">HMLAC05119</strain>
    </source>
</reference>
<keyword evidence="1" id="KW-0596">Phosphopantetheine</keyword>
<protein>
    <recommendedName>
        <fullName evidence="3">Carrier domain-containing protein</fullName>
    </recommendedName>
</protein>
<dbReference type="SUPFAM" id="SSF51735">
    <property type="entry name" value="NAD(P)-binding Rossmann-fold domains"/>
    <property type="match status" value="1"/>
</dbReference>
<dbReference type="SUPFAM" id="SSF47336">
    <property type="entry name" value="ACP-like"/>
    <property type="match status" value="1"/>
</dbReference>
<dbReference type="OrthoDB" id="429813at2759"/>
<organism evidence="4 5">
    <name type="scientific">Ampelomyces quisqualis</name>
    <name type="common">Powdery mildew agent</name>
    <dbReference type="NCBI Taxonomy" id="50730"/>
    <lineage>
        <taxon>Eukaryota</taxon>
        <taxon>Fungi</taxon>
        <taxon>Dikarya</taxon>
        <taxon>Ascomycota</taxon>
        <taxon>Pezizomycotina</taxon>
        <taxon>Dothideomycetes</taxon>
        <taxon>Pleosporomycetidae</taxon>
        <taxon>Pleosporales</taxon>
        <taxon>Pleosporineae</taxon>
        <taxon>Phaeosphaeriaceae</taxon>
        <taxon>Ampelomyces</taxon>
    </lineage>
</organism>
<dbReference type="AlphaFoldDB" id="A0A6A5QW74"/>
<dbReference type="EMBL" id="ML979132">
    <property type="protein sequence ID" value="KAF1920051.1"/>
    <property type="molecule type" value="Genomic_DNA"/>
</dbReference>
<evidence type="ECO:0000259" key="3">
    <source>
        <dbReference type="PROSITE" id="PS50075"/>
    </source>
</evidence>
<evidence type="ECO:0000313" key="4">
    <source>
        <dbReference type="EMBL" id="KAF1920051.1"/>
    </source>
</evidence>
<name>A0A6A5QW74_AMPQU</name>
<dbReference type="InterPro" id="IPR020806">
    <property type="entry name" value="PKS_PP-bd"/>
</dbReference>
<keyword evidence="5" id="KW-1185">Reference proteome</keyword>
<dbReference type="NCBIfam" id="TIGR01746">
    <property type="entry name" value="Thioester-redct"/>
    <property type="match status" value="1"/>
</dbReference>
<dbReference type="PANTHER" id="PTHR44845:SF1">
    <property type="entry name" value="L-2-AMINOADIPATE REDUCTASE"/>
    <property type="match status" value="1"/>
</dbReference>
<dbReference type="Pfam" id="PF07993">
    <property type="entry name" value="NAD_binding_4"/>
    <property type="match status" value="1"/>
</dbReference>
<dbReference type="InterPro" id="IPR000873">
    <property type="entry name" value="AMP-dep_synth/lig_dom"/>
</dbReference>
<dbReference type="PANTHER" id="PTHR44845">
    <property type="entry name" value="CARRIER DOMAIN-CONTAINING PROTEIN"/>
    <property type="match status" value="1"/>
</dbReference>
<dbReference type="Proteomes" id="UP000800096">
    <property type="component" value="Unassembled WGS sequence"/>
</dbReference>
<dbReference type="Pfam" id="PF00550">
    <property type="entry name" value="PP-binding"/>
    <property type="match status" value="1"/>
</dbReference>
<dbReference type="SUPFAM" id="SSF56801">
    <property type="entry name" value="Acetyl-CoA synthetase-like"/>
    <property type="match status" value="1"/>
</dbReference>
<dbReference type="Gene3D" id="3.40.50.12780">
    <property type="entry name" value="N-terminal domain of ligase-like"/>
    <property type="match status" value="1"/>
</dbReference>
<dbReference type="SMART" id="SM00823">
    <property type="entry name" value="PKS_PP"/>
    <property type="match status" value="1"/>
</dbReference>
<dbReference type="InterPro" id="IPR042099">
    <property type="entry name" value="ANL_N_sf"/>
</dbReference>
<dbReference type="InterPro" id="IPR036736">
    <property type="entry name" value="ACP-like_sf"/>
</dbReference>
<dbReference type="InterPro" id="IPR009081">
    <property type="entry name" value="PP-bd_ACP"/>
</dbReference>
<dbReference type="InterPro" id="IPR036291">
    <property type="entry name" value="NAD(P)-bd_dom_sf"/>
</dbReference>
<evidence type="ECO:0000256" key="2">
    <source>
        <dbReference type="ARBA" id="ARBA00022553"/>
    </source>
</evidence>